<dbReference type="InterPro" id="IPR050523">
    <property type="entry name" value="AKR_Detox_Biosynth"/>
</dbReference>
<dbReference type="PANTHER" id="PTHR43364:SF18">
    <property type="entry name" value="OXIDOREDUCTASE"/>
    <property type="match status" value="1"/>
</dbReference>
<dbReference type="Gene3D" id="3.20.20.100">
    <property type="entry name" value="NADP-dependent oxidoreductase domain"/>
    <property type="match status" value="1"/>
</dbReference>
<evidence type="ECO:0000313" key="2">
    <source>
        <dbReference type="EMBL" id="MCF4006636.1"/>
    </source>
</evidence>
<gene>
    <name evidence="2" type="ORF">L1O03_05515</name>
</gene>
<feature type="domain" description="NADP-dependent oxidoreductase" evidence="1">
    <location>
        <begin position="16"/>
        <end position="289"/>
    </location>
</feature>
<dbReference type="SUPFAM" id="SSF51430">
    <property type="entry name" value="NAD(P)-linked oxidoreductase"/>
    <property type="match status" value="1"/>
</dbReference>
<dbReference type="Proteomes" id="UP001139336">
    <property type="component" value="Unassembled WGS sequence"/>
</dbReference>
<evidence type="ECO:0000313" key="3">
    <source>
        <dbReference type="Proteomes" id="UP001139336"/>
    </source>
</evidence>
<sequence length="309" mass="32762">MERRQLGRSGLRVPVLGLGTAGWDTSLHLDTARDLLTGMLDHGSDLVDISPTSPGNTAEALLGELLESTALDRHELLLSLSSGYDPDAPAGRRVDCSRRALLSQLDASLRQLGTEYVDVWTIAAWDPATPITELSATMDLVLSSGRARYVAVHGFEGWQLALLAGKREEPLPSACNYSLLEHHADEDLIPAAQYLGSGVIATRPLALGVLASPRGQGVRSPEAHAYDSEHARTVVDAVSTAAQGLGTSPASVALAWAVDRPGVSCAVVGVRNPRHLSDVLDASERRLPRPIRAALDDVSGAAGRLNVRE</sequence>
<organism evidence="2 3">
    <name type="scientific">Corynebacterium uropygiale</name>
    <dbReference type="NCBI Taxonomy" id="1775911"/>
    <lineage>
        <taxon>Bacteria</taxon>
        <taxon>Bacillati</taxon>
        <taxon>Actinomycetota</taxon>
        <taxon>Actinomycetes</taxon>
        <taxon>Mycobacteriales</taxon>
        <taxon>Corynebacteriaceae</taxon>
        <taxon>Corynebacterium</taxon>
    </lineage>
</organism>
<name>A0A9X1TZ88_9CORY</name>
<dbReference type="AlphaFoldDB" id="A0A9X1TZ88"/>
<proteinExistence type="predicted"/>
<evidence type="ECO:0000259" key="1">
    <source>
        <dbReference type="Pfam" id="PF00248"/>
    </source>
</evidence>
<protein>
    <submittedName>
        <fullName evidence="2">Aldo/keto reductase</fullName>
    </submittedName>
</protein>
<reference evidence="2" key="1">
    <citation type="submission" date="2022-01" db="EMBL/GenBank/DDBJ databases">
        <title>Corynebacterium sp. nov isolated from isolated from the feces of the greater white-fronted geese (Anser albifrons) at Poyang Lake, PR China.</title>
        <authorList>
            <person name="Liu Q."/>
        </authorList>
    </citation>
    <scope>NUCLEOTIDE SEQUENCE</scope>
    <source>
        <strain evidence="2">JCM 32435</strain>
    </source>
</reference>
<dbReference type="InterPro" id="IPR036812">
    <property type="entry name" value="NAD(P)_OxRdtase_dom_sf"/>
</dbReference>
<dbReference type="Pfam" id="PF00248">
    <property type="entry name" value="Aldo_ket_red"/>
    <property type="match status" value="1"/>
</dbReference>
<comment type="caution">
    <text evidence="2">The sequence shown here is derived from an EMBL/GenBank/DDBJ whole genome shotgun (WGS) entry which is preliminary data.</text>
</comment>
<dbReference type="EMBL" id="JAKGSI010000002">
    <property type="protein sequence ID" value="MCF4006636.1"/>
    <property type="molecule type" value="Genomic_DNA"/>
</dbReference>
<dbReference type="RefSeq" id="WP_236118421.1">
    <property type="nucleotide sequence ID" value="NZ_JAKGSI010000002.1"/>
</dbReference>
<keyword evidence="3" id="KW-1185">Reference proteome</keyword>
<accession>A0A9X1TZ88</accession>
<dbReference type="GO" id="GO:0005829">
    <property type="term" value="C:cytosol"/>
    <property type="evidence" value="ECO:0007669"/>
    <property type="project" value="TreeGrafter"/>
</dbReference>
<dbReference type="InterPro" id="IPR023210">
    <property type="entry name" value="NADP_OxRdtase_dom"/>
</dbReference>
<dbReference type="PANTHER" id="PTHR43364">
    <property type="entry name" value="NADH-SPECIFIC METHYLGLYOXAL REDUCTASE-RELATED"/>
    <property type="match status" value="1"/>
</dbReference>